<dbReference type="GO" id="GO:0003995">
    <property type="term" value="F:acyl-CoA dehydrogenase activity"/>
    <property type="evidence" value="ECO:0007669"/>
    <property type="project" value="TreeGrafter"/>
</dbReference>
<keyword evidence="8" id="KW-1185">Reference proteome</keyword>
<dbReference type="AlphaFoldDB" id="D0L3L9"/>
<dbReference type="InterPro" id="IPR009075">
    <property type="entry name" value="AcylCo_DH/oxidase_C"/>
</dbReference>
<proteinExistence type="inferred from homology"/>
<evidence type="ECO:0000313" key="8">
    <source>
        <dbReference type="Proteomes" id="UP000001219"/>
    </source>
</evidence>
<dbReference type="SUPFAM" id="SSF47203">
    <property type="entry name" value="Acyl-CoA dehydrogenase C-terminal domain-like"/>
    <property type="match status" value="1"/>
</dbReference>
<dbReference type="eggNOG" id="COG1960">
    <property type="taxonomic scope" value="Bacteria"/>
</dbReference>
<dbReference type="InterPro" id="IPR036250">
    <property type="entry name" value="AcylCo_DH-like_C"/>
</dbReference>
<dbReference type="SUPFAM" id="SSF56645">
    <property type="entry name" value="Acyl-CoA dehydrogenase NM domain-like"/>
    <property type="match status" value="1"/>
</dbReference>
<comment type="cofactor">
    <cofactor evidence="1">
        <name>FAD</name>
        <dbReference type="ChEBI" id="CHEBI:57692"/>
    </cofactor>
</comment>
<protein>
    <submittedName>
        <fullName evidence="7">Acyl-CoA dehydrogenase domain protein</fullName>
    </submittedName>
</protein>
<dbReference type="PANTHER" id="PTHR43884:SF20">
    <property type="entry name" value="ACYL-COA DEHYDROGENASE FADE28"/>
    <property type="match status" value="1"/>
</dbReference>
<dbReference type="InterPro" id="IPR009100">
    <property type="entry name" value="AcylCoA_DH/oxidase_NM_dom_sf"/>
</dbReference>
<dbReference type="STRING" id="526226.Gbro_0906"/>
<name>D0L3L9_GORB4</name>
<accession>D0L3L9</accession>
<keyword evidence="4" id="KW-0274">FAD</keyword>
<dbReference type="HOGENOM" id="CLU_018204_5_0_11"/>
<dbReference type="InterPro" id="IPR037069">
    <property type="entry name" value="AcylCoA_DH/ox_N_sf"/>
</dbReference>
<keyword evidence="5" id="KW-0560">Oxidoreductase</keyword>
<dbReference type="Gene3D" id="1.10.540.10">
    <property type="entry name" value="Acyl-CoA dehydrogenase/oxidase, N-terminal domain"/>
    <property type="match status" value="1"/>
</dbReference>
<evidence type="ECO:0000259" key="6">
    <source>
        <dbReference type="Pfam" id="PF00441"/>
    </source>
</evidence>
<reference evidence="7 8" key="2">
    <citation type="journal article" date="2010" name="Stand. Genomic Sci.">
        <title>Complete genome sequence of Gordonia bronchialis type strain (3410).</title>
        <authorList>
            <person name="Ivanova N."/>
            <person name="Sikorski J."/>
            <person name="Jando M."/>
            <person name="Lapidus A."/>
            <person name="Nolan M."/>
            <person name="Lucas S."/>
            <person name="Del Rio T.G."/>
            <person name="Tice H."/>
            <person name="Copeland A."/>
            <person name="Cheng J.F."/>
            <person name="Chen F."/>
            <person name="Bruce D."/>
            <person name="Goodwin L."/>
            <person name="Pitluck S."/>
            <person name="Mavromatis K."/>
            <person name="Ovchinnikova G."/>
            <person name="Pati A."/>
            <person name="Chen A."/>
            <person name="Palaniappan K."/>
            <person name="Land M."/>
            <person name="Hauser L."/>
            <person name="Chang Y.J."/>
            <person name="Jeffries C.D."/>
            <person name="Chain P."/>
            <person name="Saunders E."/>
            <person name="Han C."/>
            <person name="Detter J.C."/>
            <person name="Brettin T."/>
            <person name="Rohde M."/>
            <person name="Goker M."/>
            <person name="Bristow J."/>
            <person name="Eisen J.A."/>
            <person name="Markowitz V."/>
            <person name="Hugenholtz P."/>
            <person name="Klenk H.P."/>
            <person name="Kyrpides N.C."/>
        </authorList>
    </citation>
    <scope>NUCLEOTIDE SEQUENCE [LARGE SCALE GENOMIC DNA]</scope>
    <source>
        <strain evidence="8">ATCC 25592 / DSM 43247 / BCRC 13721 / JCM 3198 / KCTC 3076 / NBRC 16047 / NCTC 10667</strain>
    </source>
</reference>
<dbReference type="EMBL" id="CP001802">
    <property type="protein sequence ID" value="ACY20218.1"/>
    <property type="molecule type" value="Genomic_DNA"/>
</dbReference>
<dbReference type="GO" id="GO:0050660">
    <property type="term" value="F:flavin adenine dinucleotide binding"/>
    <property type="evidence" value="ECO:0007669"/>
    <property type="project" value="InterPro"/>
</dbReference>
<dbReference type="Gene3D" id="1.20.140.10">
    <property type="entry name" value="Butyryl-CoA Dehydrogenase, subunit A, domain 3"/>
    <property type="match status" value="1"/>
</dbReference>
<evidence type="ECO:0000256" key="3">
    <source>
        <dbReference type="ARBA" id="ARBA00022630"/>
    </source>
</evidence>
<evidence type="ECO:0000256" key="5">
    <source>
        <dbReference type="ARBA" id="ARBA00023002"/>
    </source>
</evidence>
<dbReference type="OrthoDB" id="2450120at2"/>
<keyword evidence="3" id="KW-0285">Flavoprotein</keyword>
<evidence type="ECO:0000256" key="1">
    <source>
        <dbReference type="ARBA" id="ARBA00001974"/>
    </source>
</evidence>
<evidence type="ECO:0000313" key="7">
    <source>
        <dbReference type="EMBL" id="ACY20218.1"/>
    </source>
</evidence>
<dbReference type="KEGG" id="gbr:Gbro_0906"/>
<evidence type="ECO:0000256" key="2">
    <source>
        <dbReference type="ARBA" id="ARBA00009347"/>
    </source>
</evidence>
<gene>
    <name evidence="7" type="ordered locus">Gbro_0906</name>
</gene>
<evidence type="ECO:0000256" key="4">
    <source>
        <dbReference type="ARBA" id="ARBA00022827"/>
    </source>
</evidence>
<organism evidence="7 8">
    <name type="scientific">Gordonia bronchialis (strain ATCC 25592 / DSM 43247 / BCRC 13721 / JCM 3198 / KCTC 3076 / NBRC 16047 / NCTC 10667)</name>
    <name type="common">Rhodococcus bronchialis</name>
    <dbReference type="NCBI Taxonomy" id="526226"/>
    <lineage>
        <taxon>Bacteria</taxon>
        <taxon>Bacillati</taxon>
        <taxon>Actinomycetota</taxon>
        <taxon>Actinomycetes</taxon>
        <taxon>Mycobacteriales</taxon>
        <taxon>Gordoniaceae</taxon>
        <taxon>Gordonia</taxon>
    </lineage>
</organism>
<dbReference type="Proteomes" id="UP000001219">
    <property type="component" value="Chromosome"/>
</dbReference>
<dbReference type="PANTHER" id="PTHR43884">
    <property type="entry name" value="ACYL-COA DEHYDROGENASE"/>
    <property type="match status" value="1"/>
</dbReference>
<feature type="domain" description="Acyl-CoA dehydrogenase/oxidase C-terminal" evidence="6">
    <location>
        <begin position="200"/>
        <end position="317"/>
    </location>
</feature>
<reference evidence="8" key="1">
    <citation type="submission" date="2009-10" db="EMBL/GenBank/DDBJ databases">
        <title>The complete chromosome of Gordonia bronchialis DSM 43247.</title>
        <authorList>
            <consortium name="US DOE Joint Genome Institute (JGI-PGF)"/>
            <person name="Lucas S."/>
            <person name="Copeland A."/>
            <person name="Lapidus A."/>
            <person name="Glavina del Rio T."/>
            <person name="Dalin E."/>
            <person name="Tice H."/>
            <person name="Bruce D."/>
            <person name="Goodwin L."/>
            <person name="Pitluck S."/>
            <person name="Kyrpides N."/>
            <person name="Mavromatis K."/>
            <person name="Ivanova N."/>
            <person name="Ovchinnikova G."/>
            <person name="Saunders E."/>
            <person name="Brettin T."/>
            <person name="Detter J.C."/>
            <person name="Han C."/>
            <person name="Larimer F."/>
            <person name="Land M."/>
            <person name="Hauser L."/>
            <person name="Markowitz V."/>
            <person name="Cheng J.-F."/>
            <person name="Hugenholtz P."/>
            <person name="Woyke T."/>
            <person name="Wu D."/>
            <person name="Jando M."/>
            <person name="Schneider S."/>
            <person name="Goeker M."/>
            <person name="Klenk H.-P."/>
            <person name="Eisen J.A."/>
        </authorList>
    </citation>
    <scope>NUCLEOTIDE SEQUENCE [LARGE SCALE GENOMIC DNA]</scope>
    <source>
        <strain evidence="8">ATCC 25592 / DSM 43247 / BCRC 13721 / JCM 3198 / KCTC 3076 / NBRC 16047 / NCTC 10667</strain>
    </source>
</reference>
<dbReference type="RefSeq" id="WP_012832798.1">
    <property type="nucleotide sequence ID" value="NC_013441.1"/>
</dbReference>
<sequence>MSDSTDELRQAITGIIQRVGVDTRTPARAPDTDAWDALRDSGFTAVGVPADAGGAGGSLADALGVVAAAAEQGALLPVVEHTVLAAWLAATTGYDLGSATATTAVADHRCRLRTDSGRAVLDGVIADVVFADVAGILVVLIDADVESSTVVVVSLRDARVTAEAGTDLVGVCVADLTFDTCPVLHVAPSTVDVHELTRRGALAYAVASAGAARAVRGRTVQHASDREQFGRPLSRFQAVQQHLARLAALVAMTDTAASCAVEVVESAGMTPASAEMAVAAAKVVSSSSAREIAAIGHQIHGAMGFTAEHALGRFTTELWTWRDRYGSESYWADVLASHILDDGIDVWDAVVAGDTGSPGADGAPR</sequence>
<comment type="similarity">
    <text evidence="2">Belongs to the acyl-CoA dehydrogenase family.</text>
</comment>
<dbReference type="Pfam" id="PF00441">
    <property type="entry name" value="Acyl-CoA_dh_1"/>
    <property type="match status" value="1"/>
</dbReference>